<reference evidence="3 4" key="1">
    <citation type="journal article" date="2018" name="PLoS ONE">
        <title>The draft genome of Kipferlia bialata reveals reductive genome evolution in fornicate parasites.</title>
        <authorList>
            <person name="Tanifuji G."/>
            <person name="Takabayashi S."/>
            <person name="Kume K."/>
            <person name="Takagi M."/>
            <person name="Nakayama T."/>
            <person name="Kamikawa R."/>
            <person name="Inagaki Y."/>
            <person name="Hashimoto T."/>
        </authorList>
    </citation>
    <scope>NUCLEOTIDE SEQUENCE [LARGE SCALE GENOMIC DNA]</scope>
    <source>
        <strain evidence="3">NY0173</strain>
    </source>
</reference>
<evidence type="ECO:0000313" key="4">
    <source>
        <dbReference type="Proteomes" id="UP000265618"/>
    </source>
</evidence>
<dbReference type="AlphaFoldDB" id="A0A9K3CVT7"/>
<dbReference type="SMART" id="SM00184">
    <property type="entry name" value="RING"/>
    <property type="match status" value="1"/>
</dbReference>
<evidence type="ECO:0000259" key="2">
    <source>
        <dbReference type="PROSITE" id="PS50089"/>
    </source>
</evidence>
<gene>
    <name evidence="3" type="ORF">KIPB_004297</name>
</gene>
<organism evidence="3 4">
    <name type="scientific">Kipferlia bialata</name>
    <dbReference type="NCBI Taxonomy" id="797122"/>
    <lineage>
        <taxon>Eukaryota</taxon>
        <taxon>Metamonada</taxon>
        <taxon>Carpediemonas-like organisms</taxon>
        <taxon>Kipferlia</taxon>
    </lineage>
</organism>
<sequence length="165" mass="19066">MQCPICSTSDEGEWVATRCGHVFHKTCLRDWLAMVVSEDYARSNDTCPVCREDVRLADCISLFVEPTSQESPSSTHDQFDDLRKTARKNDDALLRLLTTKILKSVNLLQENVNILKLEQDLRACRERVRVQKGSLAKTDRLYDEAKRRKDEWTSLVDKLRHNNTP</sequence>
<keyword evidence="1" id="KW-0862">Zinc</keyword>
<feature type="domain" description="RING-type" evidence="2">
    <location>
        <begin position="3"/>
        <end position="51"/>
    </location>
</feature>
<name>A0A9K3CVT7_9EUKA</name>
<accession>A0A9K3CVT7</accession>
<dbReference type="EMBL" id="BDIP01000906">
    <property type="protein sequence ID" value="GIQ83050.1"/>
    <property type="molecule type" value="Genomic_DNA"/>
</dbReference>
<dbReference type="PANTHER" id="PTHR47344">
    <property type="entry name" value="RING ZINC FINGER PROTEIN-RELATED"/>
    <property type="match status" value="1"/>
</dbReference>
<dbReference type="SUPFAM" id="SSF57850">
    <property type="entry name" value="RING/U-box"/>
    <property type="match status" value="1"/>
</dbReference>
<dbReference type="Pfam" id="PF13639">
    <property type="entry name" value="zf-RING_2"/>
    <property type="match status" value="1"/>
</dbReference>
<dbReference type="PANTHER" id="PTHR47344:SF1">
    <property type="entry name" value="RING ZINC FINGER PROTEIN-RELATED"/>
    <property type="match status" value="1"/>
</dbReference>
<keyword evidence="1" id="KW-0479">Metal-binding</keyword>
<keyword evidence="1" id="KW-0863">Zinc-finger</keyword>
<dbReference type="GO" id="GO:0008270">
    <property type="term" value="F:zinc ion binding"/>
    <property type="evidence" value="ECO:0007669"/>
    <property type="project" value="UniProtKB-KW"/>
</dbReference>
<evidence type="ECO:0000313" key="3">
    <source>
        <dbReference type="EMBL" id="GIQ83050.1"/>
    </source>
</evidence>
<keyword evidence="4" id="KW-1185">Reference proteome</keyword>
<evidence type="ECO:0000256" key="1">
    <source>
        <dbReference type="PROSITE-ProRule" id="PRU00175"/>
    </source>
</evidence>
<proteinExistence type="predicted"/>
<dbReference type="Gene3D" id="3.30.40.10">
    <property type="entry name" value="Zinc/RING finger domain, C3HC4 (zinc finger)"/>
    <property type="match status" value="1"/>
</dbReference>
<dbReference type="PROSITE" id="PS50089">
    <property type="entry name" value="ZF_RING_2"/>
    <property type="match status" value="1"/>
</dbReference>
<dbReference type="OrthoDB" id="8062037at2759"/>
<dbReference type="InterPro" id="IPR013083">
    <property type="entry name" value="Znf_RING/FYVE/PHD"/>
</dbReference>
<comment type="caution">
    <text evidence="3">The sequence shown here is derived from an EMBL/GenBank/DDBJ whole genome shotgun (WGS) entry which is preliminary data.</text>
</comment>
<dbReference type="Proteomes" id="UP000265618">
    <property type="component" value="Unassembled WGS sequence"/>
</dbReference>
<protein>
    <recommendedName>
        <fullName evidence="2">RING-type domain-containing protein</fullName>
    </recommendedName>
</protein>
<dbReference type="InterPro" id="IPR001841">
    <property type="entry name" value="Znf_RING"/>
</dbReference>